<name>A0A1G9QUJ5_9FLAO</name>
<dbReference type="OrthoDB" id="1440001at2"/>
<reference evidence="2" key="1">
    <citation type="submission" date="2016-10" db="EMBL/GenBank/DDBJ databases">
        <authorList>
            <person name="Varghese N."/>
            <person name="Submissions S."/>
        </authorList>
    </citation>
    <scope>NUCLEOTIDE SEQUENCE [LARGE SCALE GENOMIC DNA]</scope>
    <source>
        <strain evidence="2">DSM 19886</strain>
    </source>
</reference>
<dbReference type="STRING" id="192904.SAMN04488514_105210"/>
<sequence>MKTIKEMKTRLFLIGCGAAIITFTSGCSKDNPLNPNGNCFGGNWADQYTNELQAWSNAATAYSQEPSQANCTNYKNAAKAYLNALDDIYDCVPNTSRAEIDRAIKEAKADIDQESCD</sequence>
<proteinExistence type="predicted"/>
<accession>A0A1G9QUJ5</accession>
<evidence type="ECO:0000313" key="2">
    <source>
        <dbReference type="Proteomes" id="UP000199440"/>
    </source>
</evidence>
<dbReference type="EMBL" id="FNGV01000005">
    <property type="protein sequence ID" value="SDM14561.1"/>
    <property type="molecule type" value="Genomic_DNA"/>
</dbReference>
<dbReference type="RefSeq" id="WP_089889509.1">
    <property type="nucleotide sequence ID" value="NZ_FNGV01000005.1"/>
</dbReference>
<dbReference type="Proteomes" id="UP000199440">
    <property type="component" value="Unassembled WGS sequence"/>
</dbReference>
<keyword evidence="2" id="KW-1185">Reference proteome</keyword>
<dbReference type="AlphaFoldDB" id="A0A1G9QUJ5"/>
<dbReference type="PROSITE" id="PS51257">
    <property type="entry name" value="PROKAR_LIPOPROTEIN"/>
    <property type="match status" value="1"/>
</dbReference>
<organism evidence="1 2">
    <name type="scientific">Kriegella aquimaris</name>
    <dbReference type="NCBI Taxonomy" id="192904"/>
    <lineage>
        <taxon>Bacteria</taxon>
        <taxon>Pseudomonadati</taxon>
        <taxon>Bacteroidota</taxon>
        <taxon>Flavobacteriia</taxon>
        <taxon>Flavobacteriales</taxon>
        <taxon>Flavobacteriaceae</taxon>
        <taxon>Kriegella</taxon>
    </lineage>
</organism>
<protein>
    <recommendedName>
        <fullName evidence="3">Lipoprotein</fullName>
    </recommendedName>
</protein>
<evidence type="ECO:0008006" key="3">
    <source>
        <dbReference type="Google" id="ProtNLM"/>
    </source>
</evidence>
<evidence type="ECO:0000313" key="1">
    <source>
        <dbReference type="EMBL" id="SDM14561.1"/>
    </source>
</evidence>
<gene>
    <name evidence="1" type="ORF">SAMN04488514_105210</name>
</gene>